<feature type="transmembrane region" description="Helical" evidence="8">
    <location>
        <begin position="151"/>
        <end position="168"/>
    </location>
</feature>
<evidence type="ECO:0000313" key="10">
    <source>
        <dbReference type="EMBL" id="OGY22399.1"/>
    </source>
</evidence>
<feature type="transmembrane region" description="Helical" evidence="8">
    <location>
        <begin position="73"/>
        <end position="92"/>
    </location>
</feature>
<dbReference type="GO" id="GO:0005886">
    <property type="term" value="C:plasma membrane"/>
    <property type="evidence" value="ECO:0007669"/>
    <property type="project" value="UniProtKB-SubCell"/>
</dbReference>
<evidence type="ECO:0000256" key="5">
    <source>
        <dbReference type="ARBA" id="ARBA00022692"/>
    </source>
</evidence>
<reference evidence="10 11" key="1">
    <citation type="journal article" date="2016" name="Nat. Commun.">
        <title>Thousands of microbial genomes shed light on interconnected biogeochemical processes in an aquifer system.</title>
        <authorList>
            <person name="Anantharaman K."/>
            <person name="Brown C.T."/>
            <person name="Hug L.A."/>
            <person name="Sharon I."/>
            <person name="Castelle C.J."/>
            <person name="Probst A.J."/>
            <person name="Thomas B.C."/>
            <person name="Singh A."/>
            <person name="Wilkins M.J."/>
            <person name="Karaoz U."/>
            <person name="Brodie E.L."/>
            <person name="Williams K.H."/>
            <person name="Hubbard S.S."/>
            <person name="Banfield J.F."/>
        </authorList>
    </citation>
    <scope>NUCLEOTIDE SEQUENCE [LARGE SCALE GENOMIC DNA]</scope>
</reference>
<dbReference type="EMBL" id="MHCL01000003">
    <property type="protein sequence ID" value="OGY22399.1"/>
    <property type="molecule type" value="Genomic_DNA"/>
</dbReference>
<dbReference type="PANTHER" id="PTHR33908">
    <property type="entry name" value="MANNOSYLTRANSFERASE YKCB-RELATED"/>
    <property type="match status" value="1"/>
</dbReference>
<dbReference type="InterPro" id="IPR050297">
    <property type="entry name" value="LipidA_mod_glycosyltrf_83"/>
</dbReference>
<organism evidence="10 11">
    <name type="scientific">Candidatus Chisholmbacteria bacterium RIFCSPLOWO2_01_FULL_49_14</name>
    <dbReference type="NCBI Taxonomy" id="1797593"/>
    <lineage>
        <taxon>Bacteria</taxon>
        <taxon>Candidatus Chisholmiibacteriota</taxon>
    </lineage>
</organism>
<evidence type="ECO:0000256" key="7">
    <source>
        <dbReference type="ARBA" id="ARBA00023136"/>
    </source>
</evidence>
<dbReference type="InterPro" id="IPR038731">
    <property type="entry name" value="RgtA/B/C-like"/>
</dbReference>
<evidence type="ECO:0000256" key="2">
    <source>
        <dbReference type="ARBA" id="ARBA00022475"/>
    </source>
</evidence>
<name>A0A1G1W3Z6_9BACT</name>
<evidence type="ECO:0000256" key="1">
    <source>
        <dbReference type="ARBA" id="ARBA00004651"/>
    </source>
</evidence>
<dbReference type="GO" id="GO:0009103">
    <property type="term" value="P:lipopolysaccharide biosynthetic process"/>
    <property type="evidence" value="ECO:0007669"/>
    <property type="project" value="UniProtKB-ARBA"/>
</dbReference>
<evidence type="ECO:0000256" key="3">
    <source>
        <dbReference type="ARBA" id="ARBA00022676"/>
    </source>
</evidence>
<accession>A0A1G1W3Z6</accession>
<dbReference type="PANTHER" id="PTHR33908:SF11">
    <property type="entry name" value="MEMBRANE PROTEIN"/>
    <property type="match status" value="1"/>
</dbReference>
<gene>
    <name evidence="10" type="ORF">A3A65_04565</name>
</gene>
<sequence>MENSMKRLATLVRIHKLEIIAVTAVLVLAAFLRLYHLREFTIFLGDEGRDALVVKHMIVDHKFTLLGPTASVGGFYLGPSYYYFMIPFLYIFRLDPVGPAVMVALFGIATVALLYWAMRSWVGPNAALVSALLYASAPGVVSASRSSWNPNIMPFFSLLSTAALINALKTKKPIWYLISGIAFGIAIQSHYLGLIIGPILAVSTLLGEPMKRWFKTAVLEIMGFATGASLFIAFEIRHAFPNTRSIIEFVARGGGTTGPRSLNLFWLFFEMLRRTYEAVLAPFDLIVKLTLVVSLFTTIFSMYRLKTKSGKLAPSMLVVLVWLIVGVYGIGTYQGQLYPHYFGFLFPLPFVLIGITFRELFQLKKLRLLIVSLAIGLSAFNLTQQKVWGTGSNLIDQTANVSRRIGEVAEGKSFNFALLSTGNSDHAYRYYLEIMGQAPKGLEEEVTQQLIVICENPDAVCQPLGNPLWEIAGFGRAEIVSETKVDPGIRILKLIHHKDSEDLIGKPAPKGG</sequence>
<feature type="transmembrane region" description="Helical" evidence="8">
    <location>
        <begin position="20"/>
        <end position="37"/>
    </location>
</feature>
<protein>
    <recommendedName>
        <fullName evidence="9">Glycosyltransferase RgtA/B/C/D-like domain-containing protein</fullName>
    </recommendedName>
</protein>
<feature type="transmembrane region" description="Helical" evidence="8">
    <location>
        <begin position="99"/>
        <end position="118"/>
    </location>
</feature>
<evidence type="ECO:0000256" key="6">
    <source>
        <dbReference type="ARBA" id="ARBA00022989"/>
    </source>
</evidence>
<feature type="transmembrane region" description="Helical" evidence="8">
    <location>
        <begin position="312"/>
        <end position="331"/>
    </location>
</feature>
<evidence type="ECO:0000313" key="11">
    <source>
        <dbReference type="Proteomes" id="UP000176723"/>
    </source>
</evidence>
<evidence type="ECO:0000256" key="8">
    <source>
        <dbReference type="SAM" id="Phobius"/>
    </source>
</evidence>
<feature type="transmembrane region" description="Helical" evidence="8">
    <location>
        <begin position="174"/>
        <end position="201"/>
    </location>
</feature>
<dbReference type="Pfam" id="PF13231">
    <property type="entry name" value="PMT_2"/>
    <property type="match status" value="1"/>
</dbReference>
<dbReference type="GO" id="GO:0016763">
    <property type="term" value="F:pentosyltransferase activity"/>
    <property type="evidence" value="ECO:0007669"/>
    <property type="project" value="TreeGrafter"/>
</dbReference>
<keyword evidence="3" id="KW-0328">Glycosyltransferase</keyword>
<comment type="subcellular location">
    <subcellularLocation>
        <location evidence="1">Cell membrane</location>
        <topology evidence="1">Multi-pass membrane protein</topology>
    </subcellularLocation>
</comment>
<feature type="transmembrane region" description="Helical" evidence="8">
    <location>
        <begin position="213"/>
        <end position="234"/>
    </location>
</feature>
<evidence type="ECO:0000259" key="9">
    <source>
        <dbReference type="Pfam" id="PF13231"/>
    </source>
</evidence>
<keyword evidence="7 8" id="KW-0472">Membrane</keyword>
<proteinExistence type="predicted"/>
<keyword evidence="6 8" id="KW-1133">Transmembrane helix</keyword>
<feature type="transmembrane region" description="Helical" evidence="8">
    <location>
        <begin position="337"/>
        <end position="357"/>
    </location>
</feature>
<feature type="transmembrane region" description="Helical" evidence="8">
    <location>
        <begin position="279"/>
        <end position="300"/>
    </location>
</feature>
<dbReference type="Proteomes" id="UP000176723">
    <property type="component" value="Unassembled WGS sequence"/>
</dbReference>
<feature type="domain" description="Glycosyltransferase RgtA/B/C/D-like" evidence="9">
    <location>
        <begin position="79"/>
        <end position="231"/>
    </location>
</feature>
<keyword evidence="2" id="KW-1003">Cell membrane</keyword>
<keyword evidence="5 8" id="KW-0812">Transmembrane</keyword>
<dbReference type="AlphaFoldDB" id="A0A1G1W3Z6"/>
<evidence type="ECO:0000256" key="4">
    <source>
        <dbReference type="ARBA" id="ARBA00022679"/>
    </source>
</evidence>
<keyword evidence="4" id="KW-0808">Transferase</keyword>
<comment type="caution">
    <text evidence="10">The sequence shown here is derived from an EMBL/GenBank/DDBJ whole genome shotgun (WGS) entry which is preliminary data.</text>
</comment>
<dbReference type="STRING" id="1797593.A3A65_04565"/>